<protein>
    <submittedName>
        <fullName evidence="2">Uncharacterized protein</fullName>
    </submittedName>
</protein>
<feature type="compositionally biased region" description="Low complexity" evidence="1">
    <location>
        <begin position="16"/>
        <end position="33"/>
    </location>
</feature>
<organism evidence="2">
    <name type="scientific">marine sediment metagenome</name>
    <dbReference type="NCBI Taxonomy" id="412755"/>
    <lineage>
        <taxon>unclassified sequences</taxon>
        <taxon>metagenomes</taxon>
        <taxon>ecological metagenomes</taxon>
    </lineage>
</organism>
<feature type="compositionally biased region" description="Pro residues" evidence="1">
    <location>
        <begin position="46"/>
        <end position="56"/>
    </location>
</feature>
<dbReference type="EMBL" id="BARS01043338">
    <property type="protein sequence ID" value="GAG38597.1"/>
    <property type="molecule type" value="Genomic_DNA"/>
</dbReference>
<feature type="region of interest" description="Disordered" evidence="1">
    <location>
        <begin position="1"/>
        <end position="93"/>
    </location>
</feature>
<feature type="compositionally biased region" description="Low complexity" evidence="1">
    <location>
        <begin position="62"/>
        <end position="71"/>
    </location>
</feature>
<evidence type="ECO:0000313" key="2">
    <source>
        <dbReference type="EMBL" id="GAG38597.1"/>
    </source>
</evidence>
<gene>
    <name evidence="2" type="ORF">S01H1_65629</name>
</gene>
<reference evidence="2" key="1">
    <citation type="journal article" date="2014" name="Front. Microbiol.">
        <title>High frequency of phylogenetically diverse reductive dehalogenase-homologous genes in deep subseafloor sedimentary metagenomes.</title>
        <authorList>
            <person name="Kawai M."/>
            <person name="Futagami T."/>
            <person name="Toyoda A."/>
            <person name="Takaki Y."/>
            <person name="Nishi S."/>
            <person name="Hori S."/>
            <person name="Arai W."/>
            <person name="Tsubouchi T."/>
            <person name="Morono Y."/>
            <person name="Uchiyama I."/>
            <person name="Ito T."/>
            <person name="Fujiyama A."/>
            <person name="Inagaki F."/>
            <person name="Takami H."/>
        </authorList>
    </citation>
    <scope>NUCLEOTIDE SEQUENCE</scope>
    <source>
        <strain evidence="2">Expedition CK06-06</strain>
    </source>
</reference>
<comment type="caution">
    <text evidence="2">The sequence shown here is derived from an EMBL/GenBank/DDBJ whole genome shotgun (WGS) entry which is preliminary data.</text>
</comment>
<sequence length="93" mass="9445">ANPSNQPGQGEGRQGPGISQQEVPPDVNQQPPQDQEEGMDGRPYSPQEPAPPPPENIDPDQGRQGPARGAGQNPGLGQGQGGGNFNPPGGGYG</sequence>
<feature type="non-terminal residue" evidence="2">
    <location>
        <position position="1"/>
    </location>
</feature>
<proteinExistence type="predicted"/>
<accession>X0XTF0</accession>
<name>X0XTF0_9ZZZZ</name>
<dbReference type="AlphaFoldDB" id="X0XTF0"/>
<evidence type="ECO:0000256" key="1">
    <source>
        <dbReference type="SAM" id="MobiDB-lite"/>
    </source>
</evidence>
<feature type="compositionally biased region" description="Gly residues" evidence="1">
    <location>
        <begin position="72"/>
        <end position="93"/>
    </location>
</feature>